<protein>
    <submittedName>
        <fullName evidence="1">Uncharacterized protein</fullName>
    </submittedName>
</protein>
<organism evidence="1 2">
    <name type="scientific">Mycena maculata</name>
    <dbReference type="NCBI Taxonomy" id="230809"/>
    <lineage>
        <taxon>Eukaryota</taxon>
        <taxon>Fungi</taxon>
        <taxon>Dikarya</taxon>
        <taxon>Basidiomycota</taxon>
        <taxon>Agaricomycotina</taxon>
        <taxon>Agaricomycetes</taxon>
        <taxon>Agaricomycetidae</taxon>
        <taxon>Agaricales</taxon>
        <taxon>Marasmiineae</taxon>
        <taxon>Mycenaceae</taxon>
        <taxon>Mycena</taxon>
    </lineage>
</organism>
<reference evidence="1" key="1">
    <citation type="submission" date="2023-03" db="EMBL/GenBank/DDBJ databases">
        <title>Massive genome expansion in bonnet fungi (Mycena s.s.) driven by repeated elements and novel gene families across ecological guilds.</title>
        <authorList>
            <consortium name="Lawrence Berkeley National Laboratory"/>
            <person name="Harder C.B."/>
            <person name="Miyauchi S."/>
            <person name="Viragh M."/>
            <person name="Kuo A."/>
            <person name="Thoen E."/>
            <person name="Andreopoulos B."/>
            <person name="Lu D."/>
            <person name="Skrede I."/>
            <person name="Drula E."/>
            <person name="Henrissat B."/>
            <person name="Morin E."/>
            <person name="Kohler A."/>
            <person name="Barry K."/>
            <person name="LaButti K."/>
            <person name="Morin E."/>
            <person name="Salamov A."/>
            <person name="Lipzen A."/>
            <person name="Mereny Z."/>
            <person name="Hegedus B."/>
            <person name="Baldrian P."/>
            <person name="Stursova M."/>
            <person name="Weitz H."/>
            <person name="Taylor A."/>
            <person name="Grigoriev I.V."/>
            <person name="Nagy L.G."/>
            <person name="Martin F."/>
            <person name="Kauserud H."/>
        </authorList>
    </citation>
    <scope>NUCLEOTIDE SEQUENCE</scope>
    <source>
        <strain evidence="1">CBHHK188m</strain>
    </source>
</reference>
<gene>
    <name evidence="1" type="ORF">DFH07DRAFT_1054640</name>
</gene>
<comment type="caution">
    <text evidence="1">The sequence shown here is derived from an EMBL/GenBank/DDBJ whole genome shotgun (WGS) entry which is preliminary data.</text>
</comment>
<name>A0AAD7KIE8_9AGAR</name>
<dbReference type="Proteomes" id="UP001215280">
    <property type="component" value="Unassembled WGS sequence"/>
</dbReference>
<evidence type="ECO:0000313" key="2">
    <source>
        <dbReference type="Proteomes" id="UP001215280"/>
    </source>
</evidence>
<dbReference type="AlphaFoldDB" id="A0AAD7KIE8"/>
<proteinExistence type="predicted"/>
<sequence>MAIVMRAETCVPALRFCAPTAGAHAAWRSTVILLPCSRSLHPAPGGPPGSFSPLRGSPYLYSCTPTPRGSCVPHKWGPLPAAAFASWPTHAFPQAYLLPIFQAYSMPRSSTVELAITLHQSTWRPPQCRRLCPRCTLFYAANPAFPSFPPRQETCGHSLPSPFPAPHPAPLAASRTAPRPFPPLSPLSAPPPAPSRPSRCCPFHRRRNILIAVSLL</sequence>
<accession>A0AAD7KIE8</accession>
<keyword evidence="2" id="KW-1185">Reference proteome</keyword>
<dbReference type="EMBL" id="JARJLG010000001">
    <property type="protein sequence ID" value="KAJ7785314.1"/>
    <property type="molecule type" value="Genomic_DNA"/>
</dbReference>
<evidence type="ECO:0000313" key="1">
    <source>
        <dbReference type="EMBL" id="KAJ7785314.1"/>
    </source>
</evidence>